<protein>
    <submittedName>
        <fullName evidence="1">Uncharacterized protein</fullName>
    </submittedName>
</protein>
<name>A0A848CXJ0_ANEAE</name>
<evidence type="ECO:0000313" key="1">
    <source>
        <dbReference type="EMBL" id="NME98126.1"/>
    </source>
</evidence>
<organism evidence="1 2">
    <name type="scientific">Aneurinibacillus aneurinilyticus</name>
    <name type="common">Bacillus aneurinolyticus</name>
    <dbReference type="NCBI Taxonomy" id="1391"/>
    <lineage>
        <taxon>Bacteria</taxon>
        <taxon>Bacillati</taxon>
        <taxon>Bacillota</taxon>
        <taxon>Bacilli</taxon>
        <taxon>Bacillales</taxon>
        <taxon>Paenibacillaceae</taxon>
        <taxon>Aneurinibacillus group</taxon>
        <taxon>Aneurinibacillus</taxon>
    </lineage>
</organism>
<comment type="caution">
    <text evidence="1">The sequence shown here is derived from an EMBL/GenBank/DDBJ whole genome shotgun (WGS) entry which is preliminary data.</text>
</comment>
<reference evidence="1 2" key="1">
    <citation type="submission" date="2020-04" db="EMBL/GenBank/DDBJ databases">
        <authorList>
            <person name="Hitch T.C.A."/>
            <person name="Wylensek D."/>
            <person name="Clavel T."/>
        </authorList>
    </citation>
    <scope>NUCLEOTIDE SEQUENCE [LARGE SCALE GENOMIC DNA]</scope>
    <source>
        <strain evidence="1 2">WB01_D5_05</strain>
    </source>
</reference>
<proteinExistence type="predicted"/>
<evidence type="ECO:0000313" key="2">
    <source>
        <dbReference type="Proteomes" id="UP000561326"/>
    </source>
</evidence>
<dbReference type="Proteomes" id="UP000561326">
    <property type="component" value="Unassembled WGS sequence"/>
</dbReference>
<gene>
    <name evidence="1" type="ORF">HF838_07615</name>
</gene>
<dbReference type="AlphaFoldDB" id="A0A848CXJ0"/>
<dbReference type="RefSeq" id="WP_021622059.1">
    <property type="nucleotide sequence ID" value="NZ_CABKST010000158.1"/>
</dbReference>
<sequence>MMIHFYYLEETAKYQTKQIEKAAREAWKTASIKNPEHTDQNSSYHGVVLTAKNAAKRSYPFR</sequence>
<accession>A0A848CXJ0</accession>
<dbReference type="GeneID" id="92839608"/>
<dbReference type="OrthoDB" id="9900458at2"/>
<dbReference type="EMBL" id="JABAGO010000010">
    <property type="protein sequence ID" value="NME98126.1"/>
    <property type="molecule type" value="Genomic_DNA"/>
</dbReference>